<sequence length="87" mass="9907">MYRNLSLGSHSYDWSDGKKPQFIKPIIRDHQLSVYGHTFVSRPTISIKSKSMSKIYSNLKLTHQIVAFTPGLKQNVNGNNMLLDCPN</sequence>
<accession>A0A3P7ZME9</accession>
<organism evidence="1 2">
    <name type="scientific">Schistosoma margrebowiei</name>
    <dbReference type="NCBI Taxonomy" id="48269"/>
    <lineage>
        <taxon>Eukaryota</taxon>
        <taxon>Metazoa</taxon>
        <taxon>Spiralia</taxon>
        <taxon>Lophotrochozoa</taxon>
        <taxon>Platyhelminthes</taxon>
        <taxon>Trematoda</taxon>
        <taxon>Digenea</taxon>
        <taxon>Strigeidida</taxon>
        <taxon>Schistosomatoidea</taxon>
        <taxon>Schistosomatidae</taxon>
        <taxon>Schistosoma</taxon>
    </lineage>
</organism>
<dbReference type="EMBL" id="UZAI01008006">
    <property type="protein sequence ID" value="VDP00821.1"/>
    <property type="molecule type" value="Genomic_DNA"/>
</dbReference>
<protein>
    <submittedName>
        <fullName evidence="1">Uncharacterized protein</fullName>
    </submittedName>
</protein>
<dbReference type="AlphaFoldDB" id="A0A3P7ZME9"/>
<proteinExistence type="predicted"/>
<name>A0A3P7ZME9_9TREM</name>
<gene>
    <name evidence="1" type="ORF">SMRZ_LOCUS12533</name>
</gene>
<reference evidence="1 2" key="1">
    <citation type="submission" date="2018-11" db="EMBL/GenBank/DDBJ databases">
        <authorList>
            <consortium name="Pathogen Informatics"/>
        </authorList>
    </citation>
    <scope>NUCLEOTIDE SEQUENCE [LARGE SCALE GENOMIC DNA]</scope>
    <source>
        <strain evidence="1 2">Zambia</strain>
    </source>
</reference>
<evidence type="ECO:0000313" key="1">
    <source>
        <dbReference type="EMBL" id="VDP00821.1"/>
    </source>
</evidence>
<dbReference type="Proteomes" id="UP000277204">
    <property type="component" value="Unassembled WGS sequence"/>
</dbReference>
<evidence type="ECO:0000313" key="2">
    <source>
        <dbReference type="Proteomes" id="UP000277204"/>
    </source>
</evidence>
<keyword evidence="2" id="KW-1185">Reference proteome</keyword>